<accession>A0A368Y727</accession>
<dbReference type="CDD" id="cd03426">
    <property type="entry name" value="NUDIX_CoAse_Nudt7"/>
    <property type="match status" value="1"/>
</dbReference>
<name>A0A368Y727_9BURK</name>
<dbReference type="InterPro" id="IPR020084">
    <property type="entry name" value="NUDIX_hydrolase_CS"/>
</dbReference>
<dbReference type="Gene3D" id="3.90.79.10">
    <property type="entry name" value="Nucleoside Triphosphate Pyrophosphohydrolase"/>
    <property type="match status" value="1"/>
</dbReference>
<comment type="similarity">
    <text evidence="7">Belongs to the Nudix hydrolase family.</text>
</comment>
<organism evidence="9 10">
    <name type="scientific">Pseudorhodoferax soli</name>
    <dbReference type="NCBI Taxonomy" id="545864"/>
    <lineage>
        <taxon>Bacteria</taxon>
        <taxon>Pseudomonadati</taxon>
        <taxon>Pseudomonadota</taxon>
        <taxon>Betaproteobacteria</taxon>
        <taxon>Burkholderiales</taxon>
        <taxon>Comamonadaceae</taxon>
    </lineage>
</organism>
<sequence>MQLDAALRDLIARHLATFDLHGVPAAGHRAAVALALVEEGAGAEFPGLARPAHWSAEAAVLLTRRAMHLRNHPGQWALPGGRVEPGESAAEAALRELHEEVGLELGPEAVLGLLDDFPTRSGFAITPVVVWAGPVRGALLPNPAEVASIHRVRLTELQRADAPLLEAIDDSPHPVLRMPVGDGWVAAPTAALLFQFREVCLAGRATRVAHYEQPLFARR</sequence>
<dbReference type="SUPFAM" id="SSF55811">
    <property type="entry name" value="Nudix"/>
    <property type="match status" value="1"/>
</dbReference>
<dbReference type="PROSITE" id="PS00893">
    <property type="entry name" value="NUDIX_BOX"/>
    <property type="match status" value="1"/>
</dbReference>
<dbReference type="EMBL" id="QPJK01000001">
    <property type="protein sequence ID" value="RCW76083.1"/>
    <property type="molecule type" value="Genomic_DNA"/>
</dbReference>
<proteinExistence type="inferred from homology"/>
<evidence type="ECO:0000256" key="7">
    <source>
        <dbReference type="RuleBase" id="RU003476"/>
    </source>
</evidence>
<comment type="caution">
    <text evidence="9">The sequence shown here is derived from an EMBL/GenBank/DDBJ whole genome shotgun (WGS) entry which is preliminary data.</text>
</comment>
<dbReference type="GO" id="GO:0046872">
    <property type="term" value="F:metal ion binding"/>
    <property type="evidence" value="ECO:0007669"/>
    <property type="project" value="UniProtKB-KW"/>
</dbReference>
<dbReference type="InterPro" id="IPR020476">
    <property type="entry name" value="Nudix_hydrolase"/>
</dbReference>
<evidence type="ECO:0000256" key="4">
    <source>
        <dbReference type="ARBA" id="ARBA00022801"/>
    </source>
</evidence>
<keyword evidence="4 7" id="KW-0378">Hydrolase</keyword>
<dbReference type="InterPro" id="IPR000086">
    <property type="entry name" value="NUDIX_hydrolase_dom"/>
</dbReference>
<evidence type="ECO:0000256" key="6">
    <source>
        <dbReference type="ARBA" id="ARBA00023211"/>
    </source>
</evidence>
<dbReference type="Pfam" id="PF00293">
    <property type="entry name" value="NUDIX"/>
    <property type="match status" value="1"/>
</dbReference>
<evidence type="ECO:0000256" key="2">
    <source>
        <dbReference type="ARBA" id="ARBA00001946"/>
    </source>
</evidence>
<dbReference type="PANTHER" id="PTHR12992">
    <property type="entry name" value="NUDIX HYDROLASE"/>
    <property type="match status" value="1"/>
</dbReference>
<evidence type="ECO:0000256" key="3">
    <source>
        <dbReference type="ARBA" id="ARBA00022723"/>
    </source>
</evidence>
<keyword evidence="6" id="KW-0464">Manganese</keyword>
<dbReference type="PANTHER" id="PTHR12992:SF11">
    <property type="entry name" value="MITOCHONDRIAL COENZYME A DIPHOSPHATASE NUDT8"/>
    <property type="match status" value="1"/>
</dbReference>
<dbReference type="InterPro" id="IPR045121">
    <property type="entry name" value="CoAse"/>
</dbReference>
<dbReference type="Proteomes" id="UP000252884">
    <property type="component" value="Unassembled WGS sequence"/>
</dbReference>
<evidence type="ECO:0000256" key="1">
    <source>
        <dbReference type="ARBA" id="ARBA00001936"/>
    </source>
</evidence>
<keyword evidence="10" id="KW-1185">Reference proteome</keyword>
<reference evidence="9 10" key="1">
    <citation type="submission" date="2018-07" db="EMBL/GenBank/DDBJ databases">
        <title>Genomic Encyclopedia of Type Strains, Phase IV (KMG-IV): sequencing the most valuable type-strain genomes for metagenomic binning, comparative biology and taxonomic classification.</title>
        <authorList>
            <person name="Goeker M."/>
        </authorList>
    </citation>
    <scope>NUCLEOTIDE SEQUENCE [LARGE SCALE GENOMIC DNA]</scope>
    <source>
        <strain evidence="9 10">DSM 21634</strain>
    </source>
</reference>
<protein>
    <submittedName>
        <fullName evidence="9">ADP-ribose pyrophosphatase YjhB (NUDIX family)</fullName>
    </submittedName>
</protein>
<evidence type="ECO:0000256" key="5">
    <source>
        <dbReference type="ARBA" id="ARBA00022842"/>
    </source>
</evidence>
<evidence type="ECO:0000259" key="8">
    <source>
        <dbReference type="PROSITE" id="PS51462"/>
    </source>
</evidence>
<evidence type="ECO:0000313" key="10">
    <source>
        <dbReference type="Proteomes" id="UP000252884"/>
    </source>
</evidence>
<dbReference type="PRINTS" id="PR00502">
    <property type="entry name" value="NUDIXFAMILY"/>
</dbReference>
<dbReference type="InterPro" id="IPR015797">
    <property type="entry name" value="NUDIX_hydrolase-like_dom_sf"/>
</dbReference>
<keyword evidence="5" id="KW-0460">Magnesium</keyword>
<dbReference type="RefSeq" id="WP_114465871.1">
    <property type="nucleotide sequence ID" value="NZ_QPJK01000001.1"/>
</dbReference>
<dbReference type="GO" id="GO:0010945">
    <property type="term" value="F:coenzyme A diphosphatase activity"/>
    <property type="evidence" value="ECO:0007669"/>
    <property type="project" value="InterPro"/>
</dbReference>
<comment type="cofactor">
    <cofactor evidence="1">
        <name>Mn(2+)</name>
        <dbReference type="ChEBI" id="CHEBI:29035"/>
    </cofactor>
</comment>
<dbReference type="PROSITE" id="PS51462">
    <property type="entry name" value="NUDIX"/>
    <property type="match status" value="1"/>
</dbReference>
<gene>
    <name evidence="9" type="ORF">DES41_101687</name>
</gene>
<keyword evidence="3" id="KW-0479">Metal-binding</keyword>
<evidence type="ECO:0000313" key="9">
    <source>
        <dbReference type="EMBL" id="RCW76083.1"/>
    </source>
</evidence>
<comment type="cofactor">
    <cofactor evidence="2">
        <name>Mg(2+)</name>
        <dbReference type="ChEBI" id="CHEBI:18420"/>
    </cofactor>
</comment>
<dbReference type="AlphaFoldDB" id="A0A368Y727"/>
<dbReference type="OrthoDB" id="542521at2"/>
<feature type="domain" description="Nudix hydrolase" evidence="8">
    <location>
        <begin position="27"/>
        <end position="178"/>
    </location>
</feature>